<name>A0ABV3RCE7_9SPHN</name>
<proteinExistence type="predicted"/>
<evidence type="ECO:0000313" key="2">
    <source>
        <dbReference type="EMBL" id="MEW9855538.1"/>
    </source>
</evidence>
<dbReference type="InterPro" id="IPR009875">
    <property type="entry name" value="PilZ_domain"/>
</dbReference>
<sequence>MTHQPLDLSSAAETADRSPRAGLTLLCEVRQGSRPWATARLEDLSPGGFRIARLPSARAELPLRIRIPGLQLLSAEIRWVRDGAVGCAFAEPLHVAVFDHIVRNADPA</sequence>
<gene>
    <name evidence="2" type="ORF">ABUH87_10205</name>
</gene>
<accession>A0ABV3RCE7</accession>
<comment type="caution">
    <text evidence="2">The sequence shown here is derived from an EMBL/GenBank/DDBJ whole genome shotgun (WGS) entry which is preliminary data.</text>
</comment>
<reference evidence="2 3" key="1">
    <citation type="submission" date="2024-06" db="EMBL/GenBank/DDBJ databases">
        <title>Novosphingobium rhizovicinus M1R2S20.</title>
        <authorList>
            <person name="Sun J.-Q."/>
        </authorList>
    </citation>
    <scope>NUCLEOTIDE SEQUENCE [LARGE SCALE GENOMIC DNA]</scope>
    <source>
        <strain evidence="2 3">M1R2S20</strain>
    </source>
</reference>
<dbReference type="SUPFAM" id="SSF141371">
    <property type="entry name" value="PilZ domain-like"/>
    <property type="match status" value="1"/>
</dbReference>
<feature type="domain" description="PilZ" evidence="1">
    <location>
        <begin position="17"/>
        <end position="103"/>
    </location>
</feature>
<protein>
    <submittedName>
        <fullName evidence="2">PilZ domain-containing protein</fullName>
    </submittedName>
</protein>
<keyword evidence="3" id="KW-1185">Reference proteome</keyword>
<organism evidence="2 3">
    <name type="scientific">Novosphingobium rhizovicinum</name>
    <dbReference type="NCBI Taxonomy" id="3228928"/>
    <lineage>
        <taxon>Bacteria</taxon>
        <taxon>Pseudomonadati</taxon>
        <taxon>Pseudomonadota</taxon>
        <taxon>Alphaproteobacteria</taxon>
        <taxon>Sphingomonadales</taxon>
        <taxon>Sphingomonadaceae</taxon>
        <taxon>Novosphingobium</taxon>
    </lineage>
</organism>
<dbReference type="Pfam" id="PF07238">
    <property type="entry name" value="PilZ"/>
    <property type="match status" value="1"/>
</dbReference>
<dbReference type="Proteomes" id="UP001556118">
    <property type="component" value="Unassembled WGS sequence"/>
</dbReference>
<evidence type="ECO:0000313" key="3">
    <source>
        <dbReference type="Proteomes" id="UP001556118"/>
    </source>
</evidence>
<evidence type="ECO:0000259" key="1">
    <source>
        <dbReference type="Pfam" id="PF07238"/>
    </source>
</evidence>
<dbReference type="EMBL" id="JBFNXR010000033">
    <property type="protein sequence ID" value="MEW9855538.1"/>
    <property type="molecule type" value="Genomic_DNA"/>
</dbReference>
<dbReference type="RefSeq" id="WP_367773203.1">
    <property type="nucleotide sequence ID" value="NZ_JBFNXR010000033.1"/>
</dbReference>